<proteinExistence type="predicted"/>
<accession>A0ABU5E8B9</accession>
<keyword evidence="2" id="KW-1185">Reference proteome</keyword>
<comment type="caution">
    <text evidence="1">The sequence shown here is derived from an EMBL/GenBank/DDBJ whole genome shotgun (WGS) entry which is preliminary data.</text>
</comment>
<evidence type="ECO:0008006" key="3">
    <source>
        <dbReference type="Google" id="ProtNLM"/>
    </source>
</evidence>
<evidence type="ECO:0000313" key="2">
    <source>
        <dbReference type="Proteomes" id="UP001279642"/>
    </source>
</evidence>
<name>A0ABU5E8B9_9PROT</name>
<evidence type="ECO:0000313" key="1">
    <source>
        <dbReference type="EMBL" id="MDY0882285.1"/>
    </source>
</evidence>
<organism evidence="1 2">
    <name type="scientific">Dongia soli</name>
    <dbReference type="NCBI Taxonomy" id="600628"/>
    <lineage>
        <taxon>Bacteria</taxon>
        <taxon>Pseudomonadati</taxon>
        <taxon>Pseudomonadota</taxon>
        <taxon>Alphaproteobacteria</taxon>
        <taxon>Rhodospirillales</taxon>
        <taxon>Dongiaceae</taxon>
        <taxon>Dongia</taxon>
    </lineage>
</organism>
<sequence length="93" mass="10101">MGDEEMACWFRGMTVANTVFMGRLADLLIKKGLVTAGELREVIDEGLLTLEARQGGNPDHHSLYEAARLHLENVLAAIDGPGIAPARAQRTTK</sequence>
<protein>
    <recommendedName>
        <fullName evidence="3">Transcriptional regulator</fullName>
    </recommendedName>
</protein>
<gene>
    <name evidence="1" type="ORF">SMD27_05495</name>
</gene>
<dbReference type="RefSeq" id="WP_320507310.1">
    <property type="nucleotide sequence ID" value="NZ_JAXCLW010000001.1"/>
</dbReference>
<dbReference type="EMBL" id="JAXCLW010000001">
    <property type="protein sequence ID" value="MDY0882285.1"/>
    <property type="molecule type" value="Genomic_DNA"/>
</dbReference>
<reference evidence="1 2" key="1">
    <citation type="journal article" date="2016" name="Antonie Van Leeuwenhoek">
        <title>Dongia soli sp. nov., isolated from soil from Dokdo, Korea.</title>
        <authorList>
            <person name="Kim D.U."/>
            <person name="Lee H."/>
            <person name="Kim H."/>
            <person name="Kim S.G."/>
            <person name="Ka J.O."/>
        </authorList>
    </citation>
    <scope>NUCLEOTIDE SEQUENCE [LARGE SCALE GENOMIC DNA]</scope>
    <source>
        <strain evidence="1 2">D78</strain>
    </source>
</reference>
<dbReference type="Proteomes" id="UP001279642">
    <property type="component" value="Unassembled WGS sequence"/>
</dbReference>